<sequence length="138" mass="14638">MSKKNNKGTKRKAHEFDIQREKAEAEKRAAKLAKQQNAGVKKVKKAKGVRIRKGVVLKGIKVVDAESKQKVRKELAKAARVKARSRMDVDVGAAAAPASRSGRAASKKRSARVVVPKAKVGNAGAAGGKAAAGDEMQE</sequence>
<accession>A0A835SIV5</accession>
<dbReference type="EMBL" id="JAEHOC010000048">
    <property type="protein sequence ID" value="KAG2426361.1"/>
    <property type="molecule type" value="Genomic_DNA"/>
</dbReference>
<reference evidence="2" key="1">
    <citation type="journal article" date="2020" name="bioRxiv">
        <title>Comparative genomics of Chlamydomonas.</title>
        <authorList>
            <person name="Craig R.J."/>
            <person name="Hasan A.R."/>
            <person name="Ness R.W."/>
            <person name="Keightley P.D."/>
        </authorList>
    </citation>
    <scope>NUCLEOTIDE SEQUENCE</scope>
    <source>
        <strain evidence="2">SAG 7.73</strain>
    </source>
</reference>
<gene>
    <name evidence="2" type="ORF">HXX76_013118</name>
</gene>
<keyword evidence="3" id="KW-1185">Reference proteome</keyword>
<proteinExistence type="predicted"/>
<organism evidence="2 3">
    <name type="scientific">Chlamydomonas incerta</name>
    <dbReference type="NCBI Taxonomy" id="51695"/>
    <lineage>
        <taxon>Eukaryota</taxon>
        <taxon>Viridiplantae</taxon>
        <taxon>Chlorophyta</taxon>
        <taxon>core chlorophytes</taxon>
        <taxon>Chlorophyceae</taxon>
        <taxon>CS clade</taxon>
        <taxon>Chlamydomonadales</taxon>
        <taxon>Chlamydomonadaceae</taxon>
        <taxon>Chlamydomonas</taxon>
    </lineage>
</organism>
<dbReference type="OrthoDB" id="546531at2759"/>
<evidence type="ECO:0000256" key="1">
    <source>
        <dbReference type="SAM" id="MobiDB-lite"/>
    </source>
</evidence>
<dbReference type="AlphaFoldDB" id="A0A835SIV5"/>
<feature type="region of interest" description="Disordered" evidence="1">
    <location>
        <begin position="1"/>
        <end position="22"/>
    </location>
</feature>
<protein>
    <submittedName>
        <fullName evidence="2">Uncharacterized protein</fullName>
    </submittedName>
</protein>
<name>A0A835SIV5_CHLIN</name>
<feature type="compositionally biased region" description="Low complexity" evidence="1">
    <location>
        <begin position="91"/>
        <end position="104"/>
    </location>
</feature>
<feature type="region of interest" description="Disordered" evidence="1">
    <location>
        <begin position="79"/>
        <end position="138"/>
    </location>
</feature>
<dbReference type="Proteomes" id="UP000650467">
    <property type="component" value="Unassembled WGS sequence"/>
</dbReference>
<evidence type="ECO:0000313" key="3">
    <source>
        <dbReference type="Proteomes" id="UP000650467"/>
    </source>
</evidence>
<comment type="caution">
    <text evidence="2">The sequence shown here is derived from an EMBL/GenBank/DDBJ whole genome shotgun (WGS) entry which is preliminary data.</text>
</comment>
<feature type="compositionally biased region" description="Basic residues" evidence="1">
    <location>
        <begin position="1"/>
        <end position="13"/>
    </location>
</feature>
<evidence type="ECO:0000313" key="2">
    <source>
        <dbReference type="EMBL" id="KAG2426361.1"/>
    </source>
</evidence>
<feature type="compositionally biased region" description="Low complexity" evidence="1">
    <location>
        <begin position="112"/>
        <end position="138"/>
    </location>
</feature>